<dbReference type="SUPFAM" id="SSF51735">
    <property type="entry name" value="NAD(P)-binding Rossmann-fold domains"/>
    <property type="match status" value="1"/>
</dbReference>
<organism evidence="4 5">
    <name type="scientific">Mycobacterium kyorinense</name>
    <dbReference type="NCBI Taxonomy" id="487514"/>
    <lineage>
        <taxon>Bacteria</taxon>
        <taxon>Bacillati</taxon>
        <taxon>Actinomycetota</taxon>
        <taxon>Actinomycetes</taxon>
        <taxon>Mycobacteriales</taxon>
        <taxon>Mycobacteriaceae</taxon>
        <taxon>Mycobacterium</taxon>
    </lineage>
</organism>
<keyword evidence="2" id="KW-0472">Membrane</keyword>
<dbReference type="Gene3D" id="3.40.50.720">
    <property type="entry name" value="NAD(P)-binding Rossmann-like Domain"/>
    <property type="match status" value="1"/>
</dbReference>
<dbReference type="PANTHER" id="PTHR43833:SF11">
    <property type="entry name" value="VOLTAGE-GATED POTASSIUM CHANNEL KCH"/>
    <property type="match status" value="1"/>
</dbReference>
<dbReference type="Pfam" id="PF02254">
    <property type="entry name" value="TrkA_N"/>
    <property type="match status" value="1"/>
</dbReference>
<dbReference type="InterPro" id="IPR050721">
    <property type="entry name" value="Trk_Ktr_HKT_K-transport"/>
</dbReference>
<reference evidence="5" key="1">
    <citation type="submission" date="2016-06" db="EMBL/GenBank/DDBJ databases">
        <authorList>
            <person name="Sutton G."/>
            <person name="Brinkac L."/>
            <person name="Sanka R."/>
            <person name="Adams M."/>
            <person name="Lau E."/>
            <person name="Sam S."/>
            <person name="Sreng N."/>
            <person name="Him V."/>
            <person name="Kerleguer A."/>
            <person name="Cheng S."/>
        </authorList>
    </citation>
    <scope>NUCLEOTIDE SEQUENCE [LARGE SCALE GENOMIC DNA]</scope>
    <source>
        <strain evidence="5">E861</strain>
    </source>
</reference>
<evidence type="ECO:0000313" key="5">
    <source>
        <dbReference type="Proteomes" id="UP000093592"/>
    </source>
</evidence>
<evidence type="ECO:0000313" key="4">
    <source>
        <dbReference type="EMBL" id="OBI41497.1"/>
    </source>
</evidence>
<protein>
    <recommendedName>
        <fullName evidence="3">RCK N-terminal domain-containing protein</fullName>
    </recommendedName>
</protein>
<feature type="transmembrane region" description="Helical" evidence="2">
    <location>
        <begin position="30"/>
        <end position="52"/>
    </location>
</feature>
<sequence length="622" mass="68731">MTTARRDEQTAELPVTVHQKVLTALTHPRWYWVLAPAGIAAFLLGCLGYWSYKGEHHSVSDVIYGSLKLFFLHAAPQPENHVGLALDIARFLAPFAAGWAALIALVSLFRDRVQQMLIPLKRGHIVVCGLGDVGFEFVRQLHSAGYRVVVVEADGANPHIKACRDWGYPVIVGDAQLKSTLHAAGLKHAARLLAVTPDSVVNTEIVIGARRLAGDRSGRRPLRCLARIDDPGLCVLLRITESNRGDDESALDFFNTDEIGARLLLDAHPVDTQRQPHILVAHVDALAVELVFHAARKSYDERPNDAAPLLVSIVDDHADEQVSSLLAQHPALEEACEFHCYSTSARDIDRLAATDRDRRAGQATAAEHGAAPPISRAYVAGDRDEHSVKTALNLRRALDVSVPVVAVLSNSYGVADLLENKNAPDGMNITVFKTLQETCSVELVEGGSFESVAHEIHRRYCQMQAMDAEPPPPWSQLDDSLKESSRAQARHIGVKLRTIGCEITPLRDWCAKDFTFTDDELQKLTLMEHDRWMMEKITAGWTLGEEDKRRKKDPHLVPWEELPADVAEWDRNFVKAIPELLAAVGLQIIDVRQTAPRYPDHPRTTSPDDVGRTGIGARTMSA</sequence>
<name>A0A1A2YW74_9MYCO</name>
<keyword evidence="2" id="KW-0812">Transmembrane</keyword>
<accession>A0A1A2YW74</accession>
<dbReference type="Pfam" id="PF02026">
    <property type="entry name" value="RyR"/>
    <property type="match status" value="1"/>
</dbReference>
<evidence type="ECO:0000256" key="1">
    <source>
        <dbReference type="SAM" id="MobiDB-lite"/>
    </source>
</evidence>
<dbReference type="PROSITE" id="PS51201">
    <property type="entry name" value="RCK_N"/>
    <property type="match status" value="1"/>
</dbReference>
<gene>
    <name evidence="4" type="ORF">A5707_07175</name>
</gene>
<dbReference type="Proteomes" id="UP000093592">
    <property type="component" value="Unassembled WGS sequence"/>
</dbReference>
<proteinExistence type="predicted"/>
<feature type="transmembrane region" description="Helical" evidence="2">
    <location>
        <begin position="88"/>
        <end position="109"/>
    </location>
</feature>
<evidence type="ECO:0000256" key="2">
    <source>
        <dbReference type="SAM" id="Phobius"/>
    </source>
</evidence>
<dbReference type="EMBL" id="LZKJ01000173">
    <property type="protein sequence ID" value="OBI41497.1"/>
    <property type="molecule type" value="Genomic_DNA"/>
</dbReference>
<dbReference type="GO" id="GO:0006813">
    <property type="term" value="P:potassium ion transport"/>
    <property type="evidence" value="ECO:0007669"/>
    <property type="project" value="InterPro"/>
</dbReference>
<dbReference type="CDD" id="cd01427">
    <property type="entry name" value="HAD_like"/>
    <property type="match status" value="1"/>
</dbReference>
<feature type="domain" description="RCK N-terminal" evidence="3">
    <location>
        <begin position="122"/>
        <end position="251"/>
    </location>
</feature>
<comment type="caution">
    <text evidence="4">The sequence shown here is derived from an EMBL/GenBank/DDBJ whole genome shotgun (WGS) entry which is preliminary data.</text>
</comment>
<feature type="region of interest" description="Disordered" evidence="1">
    <location>
        <begin position="597"/>
        <end position="622"/>
    </location>
</feature>
<evidence type="ECO:0000259" key="3">
    <source>
        <dbReference type="PROSITE" id="PS51201"/>
    </source>
</evidence>
<dbReference type="InterPro" id="IPR036291">
    <property type="entry name" value="NAD(P)-bd_dom_sf"/>
</dbReference>
<keyword evidence="2" id="KW-1133">Transmembrane helix</keyword>
<dbReference type="InterPro" id="IPR003032">
    <property type="entry name" value="Ryanodine_rcpt"/>
</dbReference>
<dbReference type="Gene3D" id="6.20.350.10">
    <property type="match status" value="1"/>
</dbReference>
<dbReference type="InterPro" id="IPR003148">
    <property type="entry name" value="RCK_N"/>
</dbReference>
<dbReference type="PANTHER" id="PTHR43833">
    <property type="entry name" value="POTASSIUM CHANNEL PROTEIN 2-RELATED-RELATED"/>
    <property type="match status" value="1"/>
</dbReference>
<dbReference type="AlphaFoldDB" id="A0A1A2YW74"/>